<accession>A0A3E3E9N2</accession>
<name>A0A3E3E9N2_9FIRM</name>
<dbReference type="RefSeq" id="WP_117582357.1">
    <property type="nucleotide sequence ID" value="NZ_QUSL01000031.1"/>
</dbReference>
<keyword evidence="5 7" id="KW-1133">Transmembrane helix</keyword>
<comment type="caution">
    <text evidence="9">The sequence shown here is derived from an EMBL/GenBank/DDBJ whole genome shotgun (WGS) entry which is preliminary data.</text>
</comment>
<organism evidence="9">
    <name type="scientific">Thomasclavelia ramosa</name>
    <dbReference type="NCBI Taxonomy" id="1547"/>
    <lineage>
        <taxon>Bacteria</taxon>
        <taxon>Bacillati</taxon>
        <taxon>Bacillota</taxon>
        <taxon>Erysipelotrichia</taxon>
        <taxon>Erysipelotrichales</taxon>
        <taxon>Coprobacillaceae</taxon>
        <taxon>Thomasclavelia</taxon>
    </lineage>
</organism>
<feature type="transmembrane region" description="Helical" evidence="7">
    <location>
        <begin position="316"/>
        <end position="339"/>
    </location>
</feature>
<evidence type="ECO:0000256" key="4">
    <source>
        <dbReference type="ARBA" id="ARBA00022692"/>
    </source>
</evidence>
<evidence type="ECO:0000256" key="6">
    <source>
        <dbReference type="ARBA" id="ARBA00023136"/>
    </source>
</evidence>
<dbReference type="AlphaFoldDB" id="A0A3E3E9N2"/>
<comment type="subcellular location">
    <subcellularLocation>
        <location evidence="1">Cell membrane</location>
        <topology evidence="1">Multi-pass membrane protein</topology>
    </subcellularLocation>
</comment>
<protein>
    <submittedName>
        <fullName evidence="9">Type II secretion system F family protein</fullName>
    </submittedName>
</protein>
<feature type="domain" description="Type II secretion system protein GspF" evidence="8">
    <location>
        <begin position="215"/>
        <end position="334"/>
    </location>
</feature>
<reference evidence="9" key="1">
    <citation type="submission" date="2018-08" db="EMBL/GenBank/DDBJ databases">
        <title>A genome reference for cultivated species of the human gut microbiota.</title>
        <authorList>
            <person name="Zou Y."/>
            <person name="Xue W."/>
            <person name="Luo G."/>
        </authorList>
    </citation>
    <scope>NUCLEOTIDE SEQUENCE [LARGE SCALE GENOMIC DNA]</scope>
    <source>
        <strain evidence="9">OM06-4</strain>
    </source>
</reference>
<evidence type="ECO:0000256" key="3">
    <source>
        <dbReference type="ARBA" id="ARBA00022475"/>
    </source>
</evidence>
<evidence type="ECO:0000256" key="2">
    <source>
        <dbReference type="ARBA" id="ARBA00005745"/>
    </source>
</evidence>
<dbReference type="Proteomes" id="UP000261032">
    <property type="component" value="Unassembled WGS sequence"/>
</dbReference>
<proteinExistence type="inferred from homology"/>
<dbReference type="EMBL" id="QUSL01000031">
    <property type="protein sequence ID" value="RGD80317.1"/>
    <property type="molecule type" value="Genomic_DNA"/>
</dbReference>
<dbReference type="PANTHER" id="PTHR30012:SF0">
    <property type="entry name" value="TYPE II SECRETION SYSTEM PROTEIN F-RELATED"/>
    <property type="match status" value="1"/>
</dbReference>
<keyword evidence="6 7" id="KW-0472">Membrane</keyword>
<evidence type="ECO:0000256" key="7">
    <source>
        <dbReference type="SAM" id="Phobius"/>
    </source>
</evidence>
<evidence type="ECO:0000256" key="5">
    <source>
        <dbReference type="ARBA" id="ARBA00022989"/>
    </source>
</evidence>
<feature type="transmembrane region" description="Helical" evidence="7">
    <location>
        <begin position="156"/>
        <end position="181"/>
    </location>
</feature>
<keyword evidence="3" id="KW-1003">Cell membrane</keyword>
<dbReference type="InterPro" id="IPR003004">
    <property type="entry name" value="GspF/PilC"/>
</dbReference>
<dbReference type="GO" id="GO:0005886">
    <property type="term" value="C:plasma membrane"/>
    <property type="evidence" value="ECO:0007669"/>
    <property type="project" value="UniProtKB-SubCell"/>
</dbReference>
<sequence length="342" mass="38528">MKLTMSEKYMFCNQMAMILESGFSLNQGVTMVYEEMDDKNIKGVLQEVAKYLDEQVSFSEAINLTKAFDDYMVNLVKVGETSGNLDDVMQSLSEYYARIDDITNKLKQALTYPIILIIMMVVVVGIIVFKVLPIFKDVLNGLGSDLSSYANSFMEFGQIFSLICFAVLLVLVIVIIAGYLYQRITHVNVLSSVVQKSFLTRKLSRALNKAQITYALSLFISSGYDLQEAMKFVPKLVDDKQLRANLEKCNEDLINGDSFVEVIKKYQIYQGMQLNMIQVGFKTGQVDIIMKQLSNSFQEEVSRAIDQFLNIIEPTIVTLLSLVVGIVLMSVMLPLISIMSSL</sequence>
<dbReference type="PANTHER" id="PTHR30012">
    <property type="entry name" value="GENERAL SECRETION PATHWAY PROTEIN"/>
    <property type="match status" value="1"/>
</dbReference>
<gene>
    <name evidence="9" type="ORF">DXB93_15180</name>
</gene>
<feature type="domain" description="Type II secretion system protein GspF" evidence="8">
    <location>
        <begin position="11"/>
        <end position="133"/>
    </location>
</feature>
<dbReference type="Gene3D" id="1.20.81.30">
    <property type="entry name" value="Type II secretion system (T2SS), domain F"/>
    <property type="match status" value="2"/>
</dbReference>
<dbReference type="Pfam" id="PF00482">
    <property type="entry name" value="T2SSF"/>
    <property type="match status" value="2"/>
</dbReference>
<comment type="similarity">
    <text evidence="2">Belongs to the GSP F family.</text>
</comment>
<dbReference type="InterPro" id="IPR018076">
    <property type="entry name" value="T2SS_GspF_dom"/>
</dbReference>
<evidence type="ECO:0000313" key="9">
    <source>
        <dbReference type="EMBL" id="RGD80317.1"/>
    </source>
</evidence>
<evidence type="ECO:0000256" key="1">
    <source>
        <dbReference type="ARBA" id="ARBA00004651"/>
    </source>
</evidence>
<dbReference type="InterPro" id="IPR042094">
    <property type="entry name" value="T2SS_GspF_sf"/>
</dbReference>
<dbReference type="PRINTS" id="PR00812">
    <property type="entry name" value="BCTERIALGSPF"/>
</dbReference>
<keyword evidence="4 7" id="KW-0812">Transmembrane</keyword>
<evidence type="ECO:0000259" key="8">
    <source>
        <dbReference type="Pfam" id="PF00482"/>
    </source>
</evidence>
<feature type="transmembrane region" description="Helical" evidence="7">
    <location>
        <begin position="114"/>
        <end position="136"/>
    </location>
</feature>